<feature type="compositionally biased region" description="Acidic residues" evidence="3">
    <location>
        <begin position="166"/>
        <end position="176"/>
    </location>
</feature>
<dbReference type="GeneID" id="103968481"/>
<sequence length="452" mass="48404">MAAQPSSVDRSPLSAQVVGNAFVQQYYHILQQSPELVYRFYQEGSKLGRPDAHGAMSSVTTTDAINAKILSMGFVRAETKTVDAQESLGGGVTVLVTGHVTGEDNVKRDFTQSFFLALQDKGYYVLNDIFRFVEEVNHQQAQQGLANDLPSEQGQHDLDQTTSSQVEDEEVNEEEVYNPSDNGEVVEEEESTGVVIDEVPNNSESNVATAQEEMPKKSYASIVKDMNNASVSPPTRAPPKPSSIKAEPQVLPAPPAGPASDMPTSCSTTVDSNYTQDAEADGYSIYVKNLPLDATPAQLEEEFRKFGAIKPDGIQVRSHKLQGFCFGFVEFEVANAAQSAIEASPIMIGGRPAYVEEKRATGSRVGNRGRFAPGRGAGFRNDGRGRGNYGGGRGFGRGDFNTRPDFGGRGGGRGGYSNRGTEVGYQRVDHMGPSGGRGSHTGSSGISAPAKN</sequence>
<name>A0A804KX79_MUSAM</name>
<accession>A0A804KX79</accession>
<dbReference type="Gramene" id="Ma10_t17190.2">
    <property type="protein sequence ID" value="Ma10_p17190.2"/>
    <property type="gene ID" value="Ma10_g17190"/>
</dbReference>
<keyword evidence="1 2" id="KW-0694">RNA-binding</keyword>
<dbReference type="SMART" id="SM00360">
    <property type="entry name" value="RRM"/>
    <property type="match status" value="1"/>
</dbReference>
<dbReference type="InterPro" id="IPR032710">
    <property type="entry name" value="NTF2-like_dom_sf"/>
</dbReference>
<dbReference type="InterPro" id="IPR000504">
    <property type="entry name" value="RRM_dom"/>
</dbReference>
<feature type="compositionally biased region" description="Low complexity" evidence="3">
    <location>
        <begin position="440"/>
        <end position="452"/>
    </location>
</feature>
<feature type="domain" description="RRM" evidence="4">
    <location>
        <begin position="283"/>
        <end position="360"/>
    </location>
</feature>
<dbReference type="EnsemblPlants" id="Ma10_t17190.2">
    <property type="protein sequence ID" value="Ma10_p17190.2"/>
    <property type="gene ID" value="Ma10_g17190"/>
</dbReference>
<evidence type="ECO:0000259" key="4">
    <source>
        <dbReference type="PROSITE" id="PS50102"/>
    </source>
</evidence>
<protein>
    <submittedName>
        <fullName evidence="6">Uncharacterized protein</fullName>
    </submittedName>
</protein>
<dbReference type="InterPro" id="IPR012677">
    <property type="entry name" value="Nucleotide-bd_a/b_plait_sf"/>
</dbReference>
<dbReference type="GO" id="GO:0003723">
    <property type="term" value="F:RNA binding"/>
    <property type="evidence" value="ECO:0007669"/>
    <property type="project" value="UniProtKB-UniRule"/>
</dbReference>
<dbReference type="OrthoDB" id="339151at2759"/>
<dbReference type="PROSITE" id="PS50102">
    <property type="entry name" value="RRM"/>
    <property type="match status" value="1"/>
</dbReference>
<feature type="compositionally biased region" description="Polar residues" evidence="3">
    <location>
        <begin position="262"/>
        <end position="272"/>
    </location>
</feature>
<dbReference type="InterPro" id="IPR002075">
    <property type="entry name" value="NTF2_dom"/>
</dbReference>
<keyword evidence="7" id="KW-1185">Reference proteome</keyword>
<dbReference type="Gene3D" id="3.10.450.50">
    <property type="match status" value="1"/>
</dbReference>
<dbReference type="CDD" id="cd00780">
    <property type="entry name" value="NTF2"/>
    <property type="match status" value="1"/>
</dbReference>
<dbReference type="PANTHER" id="PTHR10693">
    <property type="entry name" value="RAS GTPASE-ACTIVATING PROTEIN-BINDING PROTEIN"/>
    <property type="match status" value="1"/>
</dbReference>
<dbReference type="InterPro" id="IPR018222">
    <property type="entry name" value="Nuclear_transport_factor_2_euk"/>
</dbReference>
<evidence type="ECO:0000256" key="3">
    <source>
        <dbReference type="SAM" id="MobiDB-lite"/>
    </source>
</evidence>
<dbReference type="FunFam" id="3.10.450.50:FF:000003">
    <property type="entry name" value="Nuclear transport factor 2 family protein"/>
    <property type="match status" value="1"/>
</dbReference>
<evidence type="ECO:0000313" key="6">
    <source>
        <dbReference type="EnsemblPlants" id="Ma10_p17190.2"/>
    </source>
</evidence>
<dbReference type="SUPFAM" id="SSF54928">
    <property type="entry name" value="RNA-binding domain, RBD"/>
    <property type="match status" value="1"/>
</dbReference>
<evidence type="ECO:0000256" key="1">
    <source>
        <dbReference type="ARBA" id="ARBA00022884"/>
    </source>
</evidence>
<evidence type="ECO:0000256" key="2">
    <source>
        <dbReference type="PROSITE-ProRule" id="PRU00176"/>
    </source>
</evidence>
<dbReference type="GO" id="GO:0005737">
    <property type="term" value="C:cytoplasm"/>
    <property type="evidence" value="ECO:0007669"/>
    <property type="project" value="UniProtKB-ARBA"/>
</dbReference>
<dbReference type="SUPFAM" id="SSF54427">
    <property type="entry name" value="NTF2-like"/>
    <property type="match status" value="1"/>
</dbReference>
<feature type="region of interest" description="Disordered" evidence="3">
    <location>
        <begin position="359"/>
        <end position="452"/>
    </location>
</feature>
<reference evidence="6" key="1">
    <citation type="submission" date="2021-05" db="UniProtKB">
        <authorList>
            <consortium name="EnsemblPlants"/>
        </authorList>
    </citation>
    <scope>IDENTIFICATION</scope>
    <source>
        <strain evidence="6">subsp. malaccensis</strain>
    </source>
</reference>
<dbReference type="Proteomes" id="UP000012960">
    <property type="component" value="Unplaced"/>
</dbReference>
<feature type="compositionally biased region" description="Gly residues" evidence="3">
    <location>
        <begin position="407"/>
        <end position="417"/>
    </location>
</feature>
<dbReference type="Pfam" id="PF00076">
    <property type="entry name" value="RRM_1"/>
    <property type="match status" value="1"/>
</dbReference>
<dbReference type="CDD" id="cd00590">
    <property type="entry name" value="RRM_SF"/>
    <property type="match status" value="1"/>
</dbReference>
<feature type="domain" description="NTF2" evidence="5">
    <location>
        <begin position="18"/>
        <end position="132"/>
    </location>
</feature>
<dbReference type="Gene3D" id="3.30.70.330">
    <property type="match status" value="1"/>
</dbReference>
<dbReference type="PANTHER" id="PTHR10693:SF20">
    <property type="entry name" value="AT27578P"/>
    <property type="match status" value="1"/>
</dbReference>
<dbReference type="InterPro" id="IPR035979">
    <property type="entry name" value="RBD_domain_sf"/>
</dbReference>
<feature type="compositionally biased region" description="Gly residues" evidence="3">
    <location>
        <begin position="386"/>
        <end position="397"/>
    </location>
</feature>
<dbReference type="FunFam" id="3.30.70.330:FF:000589">
    <property type="entry name" value="RNA-binding protein-like"/>
    <property type="match status" value="1"/>
</dbReference>
<evidence type="ECO:0000259" key="5">
    <source>
        <dbReference type="PROSITE" id="PS50177"/>
    </source>
</evidence>
<dbReference type="Pfam" id="PF02136">
    <property type="entry name" value="NTF2"/>
    <property type="match status" value="1"/>
</dbReference>
<feature type="region of interest" description="Disordered" evidence="3">
    <location>
        <begin position="143"/>
        <end position="192"/>
    </location>
</feature>
<feature type="region of interest" description="Disordered" evidence="3">
    <location>
        <begin position="228"/>
        <end position="272"/>
    </location>
</feature>
<feature type="compositionally biased region" description="Polar residues" evidence="3">
    <location>
        <begin position="143"/>
        <end position="153"/>
    </location>
</feature>
<dbReference type="AlphaFoldDB" id="A0A804KX79"/>
<organism evidence="6 7">
    <name type="scientific">Musa acuminata subsp. malaccensis</name>
    <name type="common">Wild banana</name>
    <name type="synonym">Musa malaccensis</name>
    <dbReference type="NCBI Taxonomy" id="214687"/>
    <lineage>
        <taxon>Eukaryota</taxon>
        <taxon>Viridiplantae</taxon>
        <taxon>Streptophyta</taxon>
        <taxon>Embryophyta</taxon>
        <taxon>Tracheophyta</taxon>
        <taxon>Spermatophyta</taxon>
        <taxon>Magnoliopsida</taxon>
        <taxon>Liliopsida</taxon>
        <taxon>Zingiberales</taxon>
        <taxon>Musaceae</taxon>
        <taxon>Musa</taxon>
    </lineage>
</organism>
<feature type="compositionally biased region" description="Low complexity" evidence="3">
    <location>
        <begin position="366"/>
        <end position="380"/>
    </location>
</feature>
<dbReference type="InterPro" id="IPR039539">
    <property type="entry name" value="Ras_GTPase_bind_prot"/>
</dbReference>
<evidence type="ECO:0000313" key="7">
    <source>
        <dbReference type="Proteomes" id="UP000012960"/>
    </source>
</evidence>
<dbReference type="PROSITE" id="PS50177">
    <property type="entry name" value="NTF2_DOMAIN"/>
    <property type="match status" value="1"/>
</dbReference>
<proteinExistence type="predicted"/>